<gene>
    <name evidence="3" type="primary">lipO</name>
    <name evidence="3" type="ORF">RS82_01802</name>
</gene>
<dbReference type="InterPro" id="IPR050490">
    <property type="entry name" value="Bact_solute-bd_prot1"/>
</dbReference>
<dbReference type="PATRIC" id="fig|69370.6.peg.1834"/>
<dbReference type="AlphaFoldDB" id="A0A0M2HF08"/>
<accession>A0A0M2HF08</accession>
<keyword evidence="1 2" id="KW-0732">Signal</keyword>
<evidence type="ECO:0000313" key="3">
    <source>
        <dbReference type="EMBL" id="KJL42837.1"/>
    </source>
</evidence>
<name>A0A0M2HF08_MICTR</name>
<sequence>MKHSMMRGAVAAIAIAATTLAMAACTPSAAEDDGKLVAFGPQGDNGTLKDNAFTKEVEEKFDIDFDWQTTTYDGSVAGEKRQVSLASGDYPDAYFLVPWVDAFSRSEILKYGQQGVLLPLEDLIDEYAPTLKERFEEKPDWKESVTAPDGHIYAITQWSECYHCSFPSKLWMNSTWLENLGLDQPTTTEELRAVLRAFKDDDPNGNGVQDEVPLSGSATQPIINYLMNAFAYAPVAGPSSPPPMVMEGGEVKLAATSDEWRAGLAYINSLASEGLLDTAAFTQNGDALKALGDNSGAEILGSAVDLHPYDFVTPESPDGRDKNYDAVAPVAGPDGTQFATWRSPVNPLGMFALTNKSTEDERIKAIKLIDYLVTDDGDKRGAMGPEGEAWVPAVDGDVALDPELDPTFKPLTYDETSNAAWRSMAQYWDSLEYRNSQVVPEDVYSPDGYERRLLIASQEYDPYKPDESILFPSEKLWPNADTSAELADLQTNIANYVTQAQAEFVTGQRDINDDGAWQAYLDDLEGLGVAQFLQLEQELYDALK</sequence>
<evidence type="ECO:0000256" key="2">
    <source>
        <dbReference type="SAM" id="SignalP"/>
    </source>
</evidence>
<reference evidence="3 4" key="1">
    <citation type="submission" date="2015-02" db="EMBL/GenBank/DDBJ databases">
        <title>Draft genome sequences of ten Microbacterium spp. with emphasis on heavy metal contaminated environments.</title>
        <authorList>
            <person name="Corretto E."/>
        </authorList>
    </citation>
    <scope>NUCLEOTIDE SEQUENCE [LARGE SCALE GENOMIC DNA]</scope>
    <source>
        <strain evidence="3 4">DSM 8608</strain>
    </source>
</reference>
<keyword evidence="3" id="KW-0449">Lipoprotein</keyword>
<feature type="chain" id="PRO_5005633901" evidence="2">
    <location>
        <begin position="24"/>
        <end position="544"/>
    </location>
</feature>
<organism evidence="3 4">
    <name type="scientific">Microbacterium trichothecenolyticum</name>
    <name type="common">Aureobacterium trichothecenolyticum</name>
    <dbReference type="NCBI Taxonomy" id="69370"/>
    <lineage>
        <taxon>Bacteria</taxon>
        <taxon>Bacillati</taxon>
        <taxon>Actinomycetota</taxon>
        <taxon>Actinomycetes</taxon>
        <taxon>Micrococcales</taxon>
        <taxon>Microbacteriaceae</taxon>
        <taxon>Microbacterium</taxon>
    </lineage>
</organism>
<feature type="signal peptide" evidence="2">
    <location>
        <begin position="1"/>
        <end position="23"/>
    </location>
</feature>
<evidence type="ECO:0000313" key="4">
    <source>
        <dbReference type="Proteomes" id="UP000034098"/>
    </source>
</evidence>
<protein>
    <submittedName>
        <fullName evidence="3">Lipoprotein LipO</fullName>
    </submittedName>
</protein>
<dbReference type="PANTHER" id="PTHR43649:SF33">
    <property type="entry name" value="POLYGALACTURONAN_RHAMNOGALACTURONAN-BINDING PROTEIN YTCQ"/>
    <property type="match status" value="1"/>
</dbReference>
<dbReference type="Gene3D" id="3.40.190.10">
    <property type="entry name" value="Periplasmic binding protein-like II"/>
    <property type="match status" value="2"/>
</dbReference>
<keyword evidence="4" id="KW-1185">Reference proteome</keyword>
<dbReference type="SUPFAM" id="SSF53850">
    <property type="entry name" value="Periplasmic binding protein-like II"/>
    <property type="match status" value="1"/>
</dbReference>
<dbReference type="Proteomes" id="UP000034098">
    <property type="component" value="Unassembled WGS sequence"/>
</dbReference>
<dbReference type="EMBL" id="JYJA01000033">
    <property type="protein sequence ID" value="KJL42837.1"/>
    <property type="molecule type" value="Genomic_DNA"/>
</dbReference>
<dbReference type="PANTHER" id="PTHR43649">
    <property type="entry name" value="ARABINOSE-BINDING PROTEIN-RELATED"/>
    <property type="match status" value="1"/>
</dbReference>
<dbReference type="RefSeq" id="WP_045298476.1">
    <property type="nucleotide sequence ID" value="NZ_JYJA01000033.1"/>
</dbReference>
<proteinExistence type="predicted"/>
<comment type="caution">
    <text evidence="3">The sequence shown here is derived from an EMBL/GenBank/DDBJ whole genome shotgun (WGS) entry which is preliminary data.</text>
</comment>
<evidence type="ECO:0000256" key="1">
    <source>
        <dbReference type="ARBA" id="ARBA00022729"/>
    </source>
</evidence>
<dbReference type="PROSITE" id="PS51257">
    <property type="entry name" value="PROKAR_LIPOPROTEIN"/>
    <property type="match status" value="1"/>
</dbReference>